<dbReference type="GO" id="GO:0016747">
    <property type="term" value="F:acyltransferase activity, transferring groups other than amino-acyl groups"/>
    <property type="evidence" value="ECO:0007669"/>
    <property type="project" value="InterPro"/>
</dbReference>
<dbReference type="PROSITE" id="PS51186">
    <property type="entry name" value="GNAT"/>
    <property type="match status" value="1"/>
</dbReference>
<organism evidence="2 3">
    <name type="scientific">Leptospirillum ferriphilum YSK</name>
    <dbReference type="NCBI Taxonomy" id="1441628"/>
    <lineage>
        <taxon>Bacteria</taxon>
        <taxon>Pseudomonadati</taxon>
        <taxon>Nitrospirota</taxon>
        <taxon>Nitrospiria</taxon>
        <taxon>Nitrospirales</taxon>
        <taxon>Nitrospiraceae</taxon>
        <taxon>Leptospirillum</taxon>
    </lineage>
</organism>
<keyword evidence="2" id="KW-0808">Transferase</keyword>
<dbReference type="OrthoDB" id="9788755at2"/>
<evidence type="ECO:0000259" key="1">
    <source>
        <dbReference type="PROSITE" id="PS51186"/>
    </source>
</evidence>
<dbReference type="Gene3D" id="3.40.630.30">
    <property type="match status" value="1"/>
</dbReference>
<name>A0A059XV96_9BACT</name>
<accession>A0A059XV96</accession>
<dbReference type="RefSeq" id="WP_051613893.1">
    <property type="nucleotide sequence ID" value="NZ_CP007243.1"/>
</dbReference>
<evidence type="ECO:0000313" key="3">
    <source>
        <dbReference type="Proteomes" id="UP000027059"/>
    </source>
</evidence>
<dbReference type="HOGENOM" id="CLU_1693322_0_0_0"/>
<dbReference type="InterPro" id="IPR016181">
    <property type="entry name" value="Acyl_CoA_acyltransferase"/>
</dbReference>
<proteinExistence type="predicted"/>
<dbReference type="EMBL" id="CP007243">
    <property type="protein sequence ID" value="AIA31045.1"/>
    <property type="molecule type" value="Genomic_DNA"/>
</dbReference>
<evidence type="ECO:0000313" key="2">
    <source>
        <dbReference type="EMBL" id="AIA31045.1"/>
    </source>
</evidence>
<reference evidence="2 3" key="2">
    <citation type="journal article" date="2015" name="Biomed. Res. Int.">
        <title>Effects of Arsenite Resistance on the Growth and Functional Gene Expression of Leptospirillum ferriphilum and Acidithiobacillus thiooxidans in Pure Culture and Coculture.</title>
        <authorList>
            <person name="Jiang H."/>
            <person name="Liang Y."/>
            <person name="Yin H."/>
            <person name="Xiao Y."/>
            <person name="Guo X."/>
            <person name="Xu Y."/>
            <person name="Hu Q."/>
            <person name="Liu H."/>
            <person name="Liu X."/>
        </authorList>
    </citation>
    <scope>NUCLEOTIDE SEQUENCE [LARGE SCALE GENOMIC DNA]</scope>
    <source>
        <strain evidence="2 3">YSK</strain>
    </source>
</reference>
<dbReference type="InterPro" id="IPR000182">
    <property type="entry name" value="GNAT_dom"/>
</dbReference>
<gene>
    <name evidence="2" type="ORF">Y981_10735</name>
</gene>
<feature type="domain" description="N-acetyltransferase" evidence="1">
    <location>
        <begin position="3"/>
        <end position="160"/>
    </location>
</feature>
<protein>
    <submittedName>
        <fullName evidence="2">Acetyltransferase</fullName>
    </submittedName>
</protein>
<dbReference type="Proteomes" id="UP000027059">
    <property type="component" value="Chromosome"/>
</dbReference>
<sequence>MDVRIDIARTEDFPAILAVQKKAFLPYSAKGIETSIWTEETLDELTRDAREKTILVAKVPDGRVAGAVRFAPVEGVVFVRKICVDPEYKRLGVGRALLLSVEKYAPSDAHKISLCTLLLTHENIPFFLRLGYRPETVFPDHYHHIDLLCFGKYPFRSPRSTNLP</sequence>
<dbReference type="AlphaFoldDB" id="A0A059XV96"/>
<dbReference type="KEGG" id="lfp:Y981_10735"/>
<dbReference type="SUPFAM" id="SSF55729">
    <property type="entry name" value="Acyl-CoA N-acyltransferases (Nat)"/>
    <property type="match status" value="1"/>
</dbReference>
<dbReference type="Pfam" id="PF00583">
    <property type="entry name" value="Acetyltransf_1"/>
    <property type="match status" value="1"/>
</dbReference>
<dbReference type="CDD" id="cd04301">
    <property type="entry name" value="NAT_SF"/>
    <property type="match status" value="1"/>
</dbReference>
<keyword evidence="3" id="KW-1185">Reference proteome</keyword>
<reference evidence="3" key="1">
    <citation type="submission" date="2014-02" db="EMBL/GenBank/DDBJ databases">
        <title>Complete genome sequence and comparative genomic analysis of the nitrogen-fixing bacterium Leptospirillum ferriphilum YSK.</title>
        <authorList>
            <person name="Guo X."/>
            <person name="Yin H."/>
            <person name="Liang Y."/>
            <person name="Hu Q."/>
            <person name="Ma L."/>
            <person name="Xiao Y."/>
            <person name="Zhang X."/>
            <person name="Qiu G."/>
            <person name="Liu X."/>
        </authorList>
    </citation>
    <scope>NUCLEOTIDE SEQUENCE [LARGE SCALE GENOMIC DNA]</scope>
    <source>
        <strain evidence="3">YSK</strain>
    </source>
</reference>